<proteinExistence type="predicted"/>
<keyword evidence="2" id="KW-0732">Signal</keyword>
<reference evidence="3 4" key="1">
    <citation type="submission" date="2023-07" db="EMBL/GenBank/DDBJ databases">
        <title>Sorghum-associated microbial communities from plants grown in Nebraska, USA.</title>
        <authorList>
            <person name="Schachtman D."/>
        </authorList>
    </citation>
    <scope>NUCLEOTIDE SEQUENCE [LARGE SCALE GENOMIC DNA]</scope>
    <source>
        <strain evidence="3 4">CC146</strain>
    </source>
</reference>
<feature type="signal peptide" evidence="2">
    <location>
        <begin position="1"/>
        <end position="22"/>
    </location>
</feature>
<evidence type="ECO:0000256" key="1">
    <source>
        <dbReference type="SAM" id="Phobius"/>
    </source>
</evidence>
<comment type="caution">
    <text evidence="3">The sequence shown here is derived from an EMBL/GenBank/DDBJ whole genome shotgun (WGS) entry which is preliminary data.</text>
</comment>
<dbReference type="AlphaFoldDB" id="A0ABD5AP97"/>
<dbReference type="Proteomes" id="UP001240164">
    <property type="component" value="Unassembled WGS sequence"/>
</dbReference>
<evidence type="ECO:0000256" key="2">
    <source>
        <dbReference type="SAM" id="SignalP"/>
    </source>
</evidence>
<sequence>MYKLFSASILTICLGLTGCATSILSSALPDETTQVQTNILKTDQIIALGQAVKNQQEQGLVFIGQDYNYLMTDGSAEFLKIIKTIPSTERTLNIPSPLVLTMDDPNHFHGVIQVRYNTRMGNLNEKQKDMLTDLDFKQNFAMLQAQENTPYPYINISFKGQLYESKDLKDIQQKLATPYVVELQEKIETTKKHPFKRATRKVLYPLAMTFDVIVFAPSLIWADLHGDFNK</sequence>
<dbReference type="RefSeq" id="WP_307012309.1">
    <property type="nucleotide sequence ID" value="NZ_JAUSQP010000004.1"/>
</dbReference>
<gene>
    <name evidence="3" type="ORF">J2771_002655</name>
</gene>
<keyword evidence="1" id="KW-0472">Membrane</keyword>
<dbReference type="PROSITE" id="PS51257">
    <property type="entry name" value="PROKAR_LIPOPROTEIN"/>
    <property type="match status" value="1"/>
</dbReference>
<keyword evidence="1" id="KW-0812">Transmembrane</keyword>
<feature type="chain" id="PRO_5044838347" evidence="2">
    <location>
        <begin position="23"/>
        <end position="230"/>
    </location>
</feature>
<protein>
    <submittedName>
        <fullName evidence="3">Uncharacterized protein</fullName>
    </submittedName>
</protein>
<evidence type="ECO:0000313" key="4">
    <source>
        <dbReference type="Proteomes" id="UP001240164"/>
    </source>
</evidence>
<name>A0ABD5AP97_ACICA</name>
<keyword evidence="1" id="KW-1133">Transmembrane helix</keyword>
<evidence type="ECO:0000313" key="3">
    <source>
        <dbReference type="EMBL" id="MDP9804378.1"/>
    </source>
</evidence>
<organism evidence="3 4">
    <name type="scientific">Acinetobacter calcoaceticus</name>
    <dbReference type="NCBI Taxonomy" id="471"/>
    <lineage>
        <taxon>Bacteria</taxon>
        <taxon>Pseudomonadati</taxon>
        <taxon>Pseudomonadota</taxon>
        <taxon>Gammaproteobacteria</taxon>
        <taxon>Moraxellales</taxon>
        <taxon>Moraxellaceae</taxon>
        <taxon>Acinetobacter</taxon>
        <taxon>Acinetobacter calcoaceticus/baumannii complex</taxon>
    </lineage>
</organism>
<feature type="transmembrane region" description="Helical" evidence="1">
    <location>
        <begin position="202"/>
        <end position="222"/>
    </location>
</feature>
<accession>A0ABD5AP97</accession>
<dbReference type="EMBL" id="JAUSQP010000004">
    <property type="protein sequence ID" value="MDP9804378.1"/>
    <property type="molecule type" value="Genomic_DNA"/>
</dbReference>